<name>A0A319DWJ1_ASPSB</name>
<evidence type="ECO:0000313" key="3">
    <source>
        <dbReference type="Proteomes" id="UP000248423"/>
    </source>
</evidence>
<evidence type="ECO:0000256" key="1">
    <source>
        <dbReference type="SAM" id="MobiDB-lite"/>
    </source>
</evidence>
<feature type="compositionally biased region" description="Basic and acidic residues" evidence="1">
    <location>
        <begin position="135"/>
        <end position="145"/>
    </location>
</feature>
<evidence type="ECO:0000313" key="2">
    <source>
        <dbReference type="EMBL" id="PYI02167.1"/>
    </source>
</evidence>
<gene>
    <name evidence="2" type="ORF">BO78DRAFT_225924</name>
</gene>
<accession>A0A319DWJ1</accession>
<feature type="region of interest" description="Disordered" evidence="1">
    <location>
        <begin position="119"/>
        <end position="170"/>
    </location>
</feature>
<feature type="compositionally biased region" description="Basic residues" evidence="1">
    <location>
        <begin position="150"/>
        <end position="170"/>
    </location>
</feature>
<dbReference type="AlphaFoldDB" id="A0A319DWJ1"/>
<dbReference type="EMBL" id="KZ826399">
    <property type="protein sequence ID" value="PYI02167.1"/>
    <property type="molecule type" value="Genomic_DNA"/>
</dbReference>
<dbReference type="Proteomes" id="UP000248423">
    <property type="component" value="Unassembled WGS sequence"/>
</dbReference>
<sequence length="170" mass="19340">MNDDNNIIIFRFAGQATDTYSRASARCCEPATARSWRMGEAQRTNGSGRLTPYQKTRLLGRTAMTDYIPRDTVCARGMVYNVKEDKVSPIVLFLFLDQPTTRNPDTGIASPERKLLSLPQEFHLKGPLSGPPGREGTEDKPKPQDGQRQIKMRGKEKKSKRKRKEEKRTR</sequence>
<proteinExistence type="predicted"/>
<dbReference type="VEuPathDB" id="FungiDB:BO78DRAFT_225924"/>
<organism evidence="2 3">
    <name type="scientific">Aspergillus sclerotiicarbonarius (strain CBS 121057 / IBT 28362)</name>
    <dbReference type="NCBI Taxonomy" id="1448318"/>
    <lineage>
        <taxon>Eukaryota</taxon>
        <taxon>Fungi</taxon>
        <taxon>Dikarya</taxon>
        <taxon>Ascomycota</taxon>
        <taxon>Pezizomycotina</taxon>
        <taxon>Eurotiomycetes</taxon>
        <taxon>Eurotiomycetidae</taxon>
        <taxon>Eurotiales</taxon>
        <taxon>Aspergillaceae</taxon>
        <taxon>Aspergillus</taxon>
        <taxon>Aspergillus subgen. Circumdati</taxon>
    </lineage>
</organism>
<keyword evidence="3" id="KW-1185">Reference proteome</keyword>
<reference evidence="2 3" key="1">
    <citation type="submission" date="2018-02" db="EMBL/GenBank/DDBJ databases">
        <title>The genomes of Aspergillus section Nigri reveals drivers in fungal speciation.</title>
        <authorList>
            <consortium name="DOE Joint Genome Institute"/>
            <person name="Vesth T.C."/>
            <person name="Nybo J."/>
            <person name="Theobald S."/>
            <person name="Brandl J."/>
            <person name="Frisvad J.C."/>
            <person name="Nielsen K.F."/>
            <person name="Lyhne E.K."/>
            <person name="Kogle M.E."/>
            <person name="Kuo A."/>
            <person name="Riley R."/>
            <person name="Clum A."/>
            <person name="Nolan M."/>
            <person name="Lipzen A."/>
            <person name="Salamov A."/>
            <person name="Henrissat B."/>
            <person name="Wiebenga A."/>
            <person name="De vries R.P."/>
            <person name="Grigoriev I.V."/>
            <person name="Mortensen U.H."/>
            <person name="Andersen M.R."/>
            <person name="Baker S.E."/>
        </authorList>
    </citation>
    <scope>NUCLEOTIDE SEQUENCE [LARGE SCALE GENOMIC DNA]</scope>
    <source>
        <strain evidence="2 3">CBS 121057</strain>
    </source>
</reference>
<protein>
    <submittedName>
        <fullName evidence="2">Uncharacterized protein</fullName>
    </submittedName>
</protein>